<dbReference type="InterPro" id="IPR027417">
    <property type="entry name" value="P-loop_NTPase"/>
</dbReference>
<dbReference type="RefSeq" id="WP_151667600.1">
    <property type="nucleotide sequence ID" value="NZ_WBVO01000007.1"/>
</dbReference>
<dbReference type="Proteomes" id="UP000468650">
    <property type="component" value="Unassembled WGS sequence"/>
</dbReference>
<dbReference type="AlphaFoldDB" id="A0A6N6RF39"/>
<keyword evidence="2" id="KW-1185">Reference proteome</keyword>
<comment type="caution">
    <text evidence="1">The sequence shown here is derived from an EMBL/GenBank/DDBJ whole genome shotgun (WGS) entry which is preliminary data.</text>
</comment>
<accession>A0A6N6RF39</accession>
<dbReference type="SUPFAM" id="SSF52540">
    <property type="entry name" value="P-loop containing nucleoside triphosphate hydrolases"/>
    <property type="match status" value="1"/>
</dbReference>
<gene>
    <name evidence="1" type="ORF">F8C67_09480</name>
</gene>
<dbReference type="GO" id="GO:0016740">
    <property type="term" value="F:transferase activity"/>
    <property type="evidence" value="ECO:0007669"/>
    <property type="project" value="UniProtKB-KW"/>
</dbReference>
<dbReference type="Pfam" id="PF13469">
    <property type="entry name" value="Sulfotransfer_3"/>
    <property type="match status" value="1"/>
</dbReference>
<dbReference type="EMBL" id="WBVO01000007">
    <property type="protein sequence ID" value="KAB2809777.1"/>
    <property type="molecule type" value="Genomic_DNA"/>
</dbReference>
<name>A0A6N6RF39_9FLAO</name>
<organism evidence="1 2">
    <name type="scientific">Phaeocystidibacter luteus</name>
    <dbReference type="NCBI Taxonomy" id="911197"/>
    <lineage>
        <taxon>Bacteria</taxon>
        <taxon>Pseudomonadati</taxon>
        <taxon>Bacteroidota</taxon>
        <taxon>Flavobacteriia</taxon>
        <taxon>Flavobacteriales</taxon>
        <taxon>Phaeocystidibacteraceae</taxon>
        <taxon>Phaeocystidibacter</taxon>
    </lineage>
</organism>
<dbReference type="OrthoDB" id="5432096at2"/>
<proteinExistence type="predicted"/>
<protein>
    <submittedName>
        <fullName evidence="1">Sulfotransferase</fullName>
    </submittedName>
</protein>
<keyword evidence="1" id="KW-0808">Transferase</keyword>
<evidence type="ECO:0000313" key="2">
    <source>
        <dbReference type="Proteomes" id="UP000468650"/>
    </source>
</evidence>
<sequence length="275" mass="31914">MRKVDILKEWWEHNVAFLSQLKHRAQIHGRIEDAQDVPMNVLETAPVFVLSTGRAGTMLLTRVFELIDGVEVFHEPYPDLLYAGKAAYQNSTNLEFAKGAFMGGRYELIRDSYIRNSRYIETNNRITFFAHAIAELFPNAVFIHLIRKPESFIASGLERGWYTGKSITDEGRIRPEDSSFDAWRTEDKLAWLWNETNHFCERFRSKYQDRTYFLKSEDLFSNPKALVDLLKWLNLTIPSTSELEKVIQKPVNSGGGRSKEISYNEKLTPLASKYY</sequence>
<evidence type="ECO:0000313" key="1">
    <source>
        <dbReference type="EMBL" id="KAB2809777.1"/>
    </source>
</evidence>
<reference evidence="1 2" key="1">
    <citation type="submission" date="2019-09" db="EMBL/GenBank/DDBJ databases">
        <title>Genomes of family Cryomorphaceae.</title>
        <authorList>
            <person name="Bowman J.P."/>
        </authorList>
    </citation>
    <scope>NUCLEOTIDE SEQUENCE [LARGE SCALE GENOMIC DNA]</scope>
    <source>
        <strain evidence="1 2">LMG 25704</strain>
    </source>
</reference>
<dbReference type="Gene3D" id="3.40.50.300">
    <property type="entry name" value="P-loop containing nucleotide triphosphate hydrolases"/>
    <property type="match status" value="1"/>
</dbReference>